<sequence>MSKHSRYLPLNKLEAGMVLAHDLLDKMGHVLLPAGVNLTDATIKAIAHHDVHLLSIVSDAGEQIIDAEELQRQLQRIDYLFRHASDEGAMQTLRQFVVHYREGLAS</sequence>
<gene>
    <name evidence="1" type="ORF">H8K43_07665</name>
</gene>
<name>A0ABR7A3R0_9BURK</name>
<dbReference type="EMBL" id="JACOGD010000003">
    <property type="protein sequence ID" value="MBC3931541.1"/>
    <property type="molecule type" value="Genomic_DNA"/>
</dbReference>
<reference evidence="1 2" key="1">
    <citation type="submission" date="2020-08" db="EMBL/GenBank/DDBJ databases">
        <title>Novel species isolated from subtropical streams in China.</title>
        <authorList>
            <person name="Lu H."/>
        </authorList>
    </citation>
    <scope>NUCLEOTIDE SEQUENCE [LARGE SCALE GENOMIC DNA]</scope>
    <source>
        <strain evidence="1 2">CY22W</strain>
    </source>
</reference>
<protein>
    <submittedName>
        <fullName evidence="1">Uncharacterized protein</fullName>
    </submittedName>
</protein>
<keyword evidence="2" id="KW-1185">Reference proteome</keyword>
<comment type="caution">
    <text evidence="1">The sequence shown here is derived from an EMBL/GenBank/DDBJ whole genome shotgun (WGS) entry which is preliminary data.</text>
</comment>
<accession>A0ABR7A3R0</accession>
<proteinExistence type="predicted"/>
<evidence type="ECO:0000313" key="2">
    <source>
        <dbReference type="Proteomes" id="UP000654304"/>
    </source>
</evidence>
<evidence type="ECO:0000313" key="1">
    <source>
        <dbReference type="EMBL" id="MBC3931541.1"/>
    </source>
</evidence>
<organism evidence="1 2">
    <name type="scientific">Undibacterium curvum</name>
    <dbReference type="NCBI Taxonomy" id="2762294"/>
    <lineage>
        <taxon>Bacteria</taxon>
        <taxon>Pseudomonadati</taxon>
        <taxon>Pseudomonadota</taxon>
        <taxon>Betaproteobacteria</taxon>
        <taxon>Burkholderiales</taxon>
        <taxon>Oxalobacteraceae</taxon>
        <taxon>Undibacterium</taxon>
    </lineage>
</organism>
<dbReference type="RefSeq" id="WP_186903276.1">
    <property type="nucleotide sequence ID" value="NZ_JACOGD010000003.1"/>
</dbReference>
<dbReference type="Proteomes" id="UP000654304">
    <property type="component" value="Unassembled WGS sequence"/>
</dbReference>